<gene>
    <name evidence="3" type="ORF">R3P38DRAFT_3044191</name>
</gene>
<evidence type="ECO:0000259" key="2">
    <source>
        <dbReference type="PROSITE" id="PS50053"/>
    </source>
</evidence>
<name>A0AAW0A683_9AGAR</name>
<dbReference type="EMBL" id="JAWWNJ010000081">
    <property type="protein sequence ID" value="KAK7001740.1"/>
    <property type="molecule type" value="Genomic_DNA"/>
</dbReference>
<evidence type="ECO:0000313" key="4">
    <source>
        <dbReference type="Proteomes" id="UP001362999"/>
    </source>
</evidence>
<dbReference type="SUPFAM" id="SSF50044">
    <property type="entry name" value="SH3-domain"/>
    <property type="match status" value="1"/>
</dbReference>
<dbReference type="SUPFAM" id="SSF54236">
    <property type="entry name" value="Ubiquitin-like"/>
    <property type="match status" value="1"/>
</dbReference>
<organism evidence="3 4">
    <name type="scientific">Favolaschia claudopus</name>
    <dbReference type="NCBI Taxonomy" id="2862362"/>
    <lineage>
        <taxon>Eukaryota</taxon>
        <taxon>Fungi</taxon>
        <taxon>Dikarya</taxon>
        <taxon>Basidiomycota</taxon>
        <taxon>Agaricomycotina</taxon>
        <taxon>Agaricomycetes</taxon>
        <taxon>Agaricomycetidae</taxon>
        <taxon>Agaricales</taxon>
        <taxon>Marasmiineae</taxon>
        <taxon>Mycenaceae</taxon>
        <taxon>Favolaschia</taxon>
    </lineage>
</organism>
<dbReference type="SMART" id="SM00213">
    <property type="entry name" value="UBQ"/>
    <property type="match status" value="1"/>
</dbReference>
<dbReference type="AlphaFoldDB" id="A0AAW0A683"/>
<evidence type="ECO:0000256" key="1">
    <source>
        <dbReference type="SAM" id="MobiDB-lite"/>
    </source>
</evidence>
<dbReference type="InterPro" id="IPR000626">
    <property type="entry name" value="Ubiquitin-like_dom"/>
</dbReference>
<evidence type="ECO:0000313" key="3">
    <source>
        <dbReference type="EMBL" id="KAK7001740.1"/>
    </source>
</evidence>
<feature type="domain" description="Ubiquitin-like" evidence="2">
    <location>
        <begin position="4"/>
        <end position="66"/>
    </location>
</feature>
<sequence length="406" mass="45217">MLRIYVQRKHLSSKNKGSDICTQYMVDPLQSVLQLKAEIEEIEGLSVERQCLRFEGKELKNEDTLEGRSLCQNQNSLISLVDLWTIYHQVDGMFREGPVFKSVKYRALCDWDGNMKHASTAGLALVKGMEVDIPCHTISEDNWWFVRLPDSYAWISRVRLPDDYAWVPRTYLREASSTDVKDTDIPSIPAFDFPLAKPLQFKVSLGERGHSYVQVTLKYEVVARPGEPTFVDVALDCVSTAERCITSVSLKVVAPGLTMGGVCFPDATTLGSPKSVNVETTSALTSDHHGDLNFTIPHTPLGGTAGGSKQTEQTKKESGTRESQPSIEGVVSGVDTAHWVIEGRRGVGERERVPKILGSISFVLQEKPTDFEYEFYVTTTKRGQKPKEHSSVSKSLFSKMKETAGF</sequence>
<dbReference type="CDD" id="cd17039">
    <property type="entry name" value="Ubl_ubiquitin_like"/>
    <property type="match status" value="1"/>
</dbReference>
<dbReference type="PROSITE" id="PS50053">
    <property type="entry name" value="UBIQUITIN_2"/>
    <property type="match status" value="1"/>
</dbReference>
<reference evidence="3 4" key="1">
    <citation type="journal article" date="2024" name="J Genomics">
        <title>Draft genome sequencing and assembly of Favolaschia claudopus CIRM-BRFM 2984 isolated from oak limbs.</title>
        <authorList>
            <person name="Navarro D."/>
            <person name="Drula E."/>
            <person name="Chaduli D."/>
            <person name="Cazenave R."/>
            <person name="Ahrendt S."/>
            <person name="Wang J."/>
            <person name="Lipzen A."/>
            <person name="Daum C."/>
            <person name="Barry K."/>
            <person name="Grigoriev I.V."/>
            <person name="Favel A."/>
            <person name="Rosso M.N."/>
            <person name="Martin F."/>
        </authorList>
    </citation>
    <scope>NUCLEOTIDE SEQUENCE [LARGE SCALE GENOMIC DNA]</scope>
    <source>
        <strain evidence="3 4">CIRM-BRFM 2984</strain>
    </source>
</reference>
<feature type="region of interest" description="Disordered" evidence="1">
    <location>
        <begin position="299"/>
        <end position="326"/>
    </location>
</feature>
<accession>A0AAW0A683</accession>
<comment type="caution">
    <text evidence="3">The sequence shown here is derived from an EMBL/GenBank/DDBJ whole genome shotgun (WGS) entry which is preliminary data.</text>
</comment>
<dbReference type="Proteomes" id="UP001362999">
    <property type="component" value="Unassembled WGS sequence"/>
</dbReference>
<dbReference type="InterPro" id="IPR029071">
    <property type="entry name" value="Ubiquitin-like_domsf"/>
</dbReference>
<dbReference type="Pfam" id="PF00240">
    <property type="entry name" value="ubiquitin"/>
    <property type="match status" value="1"/>
</dbReference>
<proteinExistence type="predicted"/>
<keyword evidence="4" id="KW-1185">Reference proteome</keyword>
<protein>
    <recommendedName>
        <fullName evidence="2">Ubiquitin-like domain-containing protein</fullName>
    </recommendedName>
</protein>
<dbReference type="InterPro" id="IPR036028">
    <property type="entry name" value="SH3-like_dom_sf"/>
</dbReference>
<dbReference type="Gene3D" id="3.10.20.90">
    <property type="entry name" value="Phosphatidylinositol 3-kinase Catalytic Subunit, Chain A, domain 1"/>
    <property type="match status" value="1"/>
</dbReference>